<feature type="chain" id="PRO_5043315615" evidence="1">
    <location>
        <begin position="22"/>
        <end position="89"/>
    </location>
</feature>
<accession>A0AAV3P3A0</accession>
<feature type="signal peptide" evidence="1">
    <location>
        <begin position="1"/>
        <end position="21"/>
    </location>
</feature>
<keyword evidence="3" id="KW-1185">Reference proteome</keyword>
<keyword evidence="1" id="KW-0732">Signal</keyword>
<name>A0AAV3P3A0_LITER</name>
<sequence>MFCKRVFIILLIFLVAPQSHASVKDFLRKLGGTHQSNKNMAQVADFFSLSPAPSRAPQFDSLSPASGSYQCHDNTNKMIARLLPAVDGK</sequence>
<gene>
    <name evidence="2" type="ORF">LIER_05829</name>
</gene>
<proteinExistence type="predicted"/>
<comment type="caution">
    <text evidence="2">The sequence shown here is derived from an EMBL/GenBank/DDBJ whole genome shotgun (WGS) entry which is preliminary data.</text>
</comment>
<dbReference type="Proteomes" id="UP001454036">
    <property type="component" value="Unassembled WGS sequence"/>
</dbReference>
<organism evidence="2 3">
    <name type="scientific">Lithospermum erythrorhizon</name>
    <name type="common">Purple gromwell</name>
    <name type="synonym">Lithospermum officinale var. erythrorhizon</name>
    <dbReference type="NCBI Taxonomy" id="34254"/>
    <lineage>
        <taxon>Eukaryota</taxon>
        <taxon>Viridiplantae</taxon>
        <taxon>Streptophyta</taxon>
        <taxon>Embryophyta</taxon>
        <taxon>Tracheophyta</taxon>
        <taxon>Spermatophyta</taxon>
        <taxon>Magnoliopsida</taxon>
        <taxon>eudicotyledons</taxon>
        <taxon>Gunneridae</taxon>
        <taxon>Pentapetalae</taxon>
        <taxon>asterids</taxon>
        <taxon>lamiids</taxon>
        <taxon>Boraginales</taxon>
        <taxon>Boraginaceae</taxon>
        <taxon>Boraginoideae</taxon>
        <taxon>Lithospermeae</taxon>
        <taxon>Lithospermum</taxon>
    </lineage>
</organism>
<protein>
    <submittedName>
        <fullName evidence="2">Uncharacterized protein</fullName>
    </submittedName>
</protein>
<evidence type="ECO:0000313" key="3">
    <source>
        <dbReference type="Proteomes" id="UP001454036"/>
    </source>
</evidence>
<evidence type="ECO:0000313" key="2">
    <source>
        <dbReference type="EMBL" id="GAA0145693.1"/>
    </source>
</evidence>
<evidence type="ECO:0000256" key="1">
    <source>
        <dbReference type="SAM" id="SignalP"/>
    </source>
</evidence>
<reference evidence="2 3" key="1">
    <citation type="submission" date="2024-01" db="EMBL/GenBank/DDBJ databases">
        <title>The complete chloroplast genome sequence of Lithospermum erythrorhizon: insights into the phylogenetic relationship among Boraginaceae species and the maternal lineages of purple gromwells.</title>
        <authorList>
            <person name="Okada T."/>
            <person name="Watanabe K."/>
        </authorList>
    </citation>
    <scope>NUCLEOTIDE SEQUENCE [LARGE SCALE GENOMIC DNA]</scope>
</reference>
<dbReference type="EMBL" id="BAABME010000819">
    <property type="protein sequence ID" value="GAA0145693.1"/>
    <property type="molecule type" value="Genomic_DNA"/>
</dbReference>
<dbReference type="AlphaFoldDB" id="A0AAV3P3A0"/>